<sequence>MVKINKIEEIDHERLNALFKRRGRKITIPLFTKKVLETLEAADKKYEVHQCKCGEVMIFRTDYADYLRKQLNTEDIPCNSCLELSDLDIPGQIFVNLSNILKIMERRKIDKNQQRIYYTDKDFEQLKKEGRGLFATTSIDEFYFGFHNFSNAFFDEFPEKESLVCYPLILEIMESAIKINPNIFKEFEKTADAEGLDAASLNTYLVRKSRIDFSSKISDEKFLKSEISDFHSSETGTSYSKLDIKLKMTEYKDLVEQHKYFFNPLLNLINIIEGREFVSNPFDKLKLPPRRPEGKELRIKGLRDKIELFKYHYFGDKLYPLLSDIFDTKLRNDEAHNTYEIDIERRVVRSTKYKKETSFEELDEKIDKISSLYSFFTNNWTKRYFETQKPLMKNLGIEEISLGYVDPVLIDGKLFPNNNCMSELGIYQYWDFAYYENEKRWIPIPELSFNKEFKISFENGNTFDYELDSDVELWLGQLILYGAYNLSLYTIAPALPTFNTKSIAKIPVGGMPEVNILEVKEKVIELPKKSIKDISEKINL</sequence>
<organism evidence="1">
    <name type="scientific">Candidatus Methanophagaceae archaeon ANME-1 ERB6</name>
    <dbReference type="NCBI Taxonomy" id="2759912"/>
    <lineage>
        <taxon>Archaea</taxon>
        <taxon>Methanobacteriati</taxon>
        <taxon>Methanobacteriota</taxon>
        <taxon>Stenosarchaea group</taxon>
        <taxon>Methanomicrobia</taxon>
        <taxon>Candidatus Methanophagales</taxon>
        <taxon>Candidatus Methanophagaceae</taxon>
    </lineage>
</organism>
<gene>
    <name evidence="1" type="ORF">HGMICNAC_00044</name>
</gene>
<dbReference type="EMBL" id="MT631499">
    <property type="protein sequence ID" value="QNO52042.1"/>
    <property type="molecule type" value="Genomic_DNA"/>
</dbReference>
<accession>A0A7G9YVK8</accession>
<name>A0A7G9YVK8_9EURY</name>
<protein>
    <submittedName>
        <fullName evidence="1">Uncharacterized protein</fullName>
    </submittedName>
</protein>
<evidence type="ECO:0000313" key="1">
    <source>
        <dbReference type="EMBL" id="QNO52042.1"/>
    </source>
</evidence>
<proteinExistence type="predicted"/>
<reference evidence="1" key="1">
    <citation type="submission" date="2020-06" db="EMBL/GenBank/DDBJ databases">
        <title>Unique genomic features of the anaerobic methanotrophic archaea.</title>
        <authorList>
            <person name="Chadwick G.L."/>
            <person name="Skennerton C.T."/>
            <person name="Laso-Perez R."/>
            <person name="Leu A.O."/>
            <person name="Speth D.R."/>
            <person name="Yu H."/>
            <person name="Morgan-Lang C."/>
            <person name="Hatzenpichler R."/>
            <person name="Goudeau D."/>
            <person name="Malmstrom R."/>
            <person name="Brazelton W.J."/>
            <person name="Woyke T."/>
            <person name="Hallam S.J."/>
            <person name="Tyson G.W."/>
            <person name="Wegener G."/>
            <person name="Boetius A."/>
            <person name="Orphan V."/>
        </authorList>
    </citation>
    <scope>NUCLEOTIDE SEQUENCE</scope>
</reference>
<dbReference type="AlphaFoldDB" id="A0A7G9YVK8"/>